<evidence type="ECO:0000259" key="6">
    <source>
        <dbReference type="PROSITE" id="PS51898"/>
    </source>
</evidence>
<evidence type="ECO:0000256" key="3">
    <source>
        <dbReference type="ARBA" id="ARBA00023125"/>
    </source>
</evidence>
<sequence length="389" mass="44459">MAKIKLTDAGIKRLTTPEKTKDVYDSEVAGLVLRLQPTGTRSWSYTYRLKGKAKRLTIGKYPAVGLKLAREQGRQIRAELDRGGDPVEDRKAAEREKQTYSFEACANKFVEIYCKPNLRSWKTIERTLERFAIPEWRGKAAKDIKRRDVVELIDKVASKTPGQSNHLRAYLSKMYVWLIEREIVETNPVLGVTKRHKVVARDRVLSDEELVALWRVTESEGSVFSQCIRFLMLTGCRRDEASFLSWTEVDGQFASLPAIRMKAGKDFRIALSTKAQAVLESMPAKGNYIFTTTGDKPISGWGKAKARIDRLMEEHMGEQIPNWCLHDLRRTAATNMAKLGIRQEVIKRVLGHAASTNDVTLIHYLWHNYDQEALKAVNMWAKYIEQKIS</sequence>
<dbReference type="InterPro" id="IPR013762">
    <property type="entry name" value="Integrase-like_cat_sf"/>
</dbReference>
<dbReference type="GO" id="GO:0006310">
    <property type="term" value="P:DNA recombination"/>
    <property type="evidence" value="ECO:0007669"/>
    <property type="project" value="UniProtKB-KW"/>
</dbReference>
<comment type="similarity">
    <text evidence="1">Belongs to the 'phage' integrase family.</text>
</comment>
<dbReference type="InterPro" id="IPR038488">
    <property type="entry name" value="Integrase_DNA-bd_sf"/>
</dbReference>
<accession>A0AAU6SP84</accession>
<evidence type="ECO:0000259" key="7">
    <source>
        <dbReference type="PROSITE" id="PS51900"/>
    </source>
</evidence>
<dbReference type="PROSITE" id="PS51900">
    <property type="entry name" value="CB"/>
    <property type="match status" value="1"/>
</dbReference>
<dbReference type="Pfam" id="PF00589">
    <property type="entry name" value="Phage_integrase"/>
    <property type="match status" value="1"/>
</dbReference>
<dbReference type="Gene3D" id="1.10.443.10">
    <property type="entry name" value="Intergrase catalytic core"/>
    <property type="match status" value="1"/>
</dbReference>
<dbReference type="InterPro" id="IPR010998">
    <property type="entry name" value="Integrase_recombinase_N"/>
</dbReference>
<evidence type="ECO:0000256" key="2">
    <source>
        <dbReference type="ARBA" id="ARBA00022908"/>
    </source>
</evidence>
<feature type="domain" description="Core-binding (CB)" evidence="7">
    <location>
        <begin position="100"/>
        <end position="179"/>
    </location>
</feature>
<dbReference type="PROSITE" id="PS51898">
    <property type="entry name" value="TYR_RECOMBINASE"/>
    <property type="match status" value="1"/>
</dbReference>
<reference evidence="8" key="1">
    <citation type="submission" date="2022-03" db="EMBL/GenBank/DDBJ databases">
        <title>Sea Food Isolates.</title>
        <authorList>
            <person name="Li c."/>
        </authorList>
    </citation>
    <scope>NUCLEOTIDE SEQUENCE</scope>
    <source>
        <strain evidence="8">19PA01SH03</strain>
    </source>
</reference>
<dbReference type="PANTHER" id="PTHR30629">
    <property type="entry name" value="PROPHAGE INTEGRASE"/>
    <property type="match status" value="1"/>
</dbReference>
<evidence type="ECO:0000256" key="1">
    <source>
        <dbReference type="ARBA" id="ARBA00008857"/>
    </source>
</evidence>
<evidence type="ECO:0000313" key="8">
    <source>
        <dbReference type="EMBL" id="XAG21724.1"/>
    </source>
</evidence>
<dbReference type="GO" id="GO:0015074">
    <property type="term" value="P:DNA integration"/>
    <property type="evidence" value="ECO:0007669"/>
    <property type="project" value="UniProtKB-KW"/>
</dbReference>
<gene>
    <name evidence="8" type="ORF">MRN70_02505</name>
</gene>
<dbReference type="EMBL" id="CP095338">
    <property type="protein sequence ID" value="XAG21724.1"/>
    <property type="molecule type" value="Genomic_DNA"/>
</dbReference>
<keyword evidence="4" id="KW-0233">DNA recombination</keyword>
<dbReference type="Pfam" id="PF13356">
    <property type="entry name" value="Arm-DNA-bind_3"/>
    <property type="match status" value="1"/>
</dbReference>
<dbReference type="GO" id="GO:0003677">
    <property type="term" value="F:DNA binding"/>
    <property type="evidence" value="ECO:0007669"/>
    <property type="project" value="UniProtKB-UniRule"/>
</dbReference>
<feature type="domain" description="Tyr recombinase" evidence="6">
    <location>
        <begin position="200"/>
        <end position="379"/>
    </location>
</feature>
<evidence type="ECO:0000256" key="5">
    <source>
        <dbReference type="PROSITE-ProRule" id="PRU01248"/>
    </source>
</evidence>
<dbReference type="SUPFAM" id="SSF56349">
    <property type="entry name" value="DNA breaking-rejoining enzymes"/>
    <property type="match status" value="1"/>
</dbReference>
<dbReference type="InterPro" id="IPR050808">
    <property type="entry name" value="Phage_Integrase"/>
</dbReference>
<proteinExistence type="inferred from homology"/>
<dbReference type="InterPro" id="IPR011010">
    <property type="entry name" value="DNA_brk_join_enz"/>
</dbReference>
<keyword evidence="2" id="KW-0229">DNA integration</keyword>
<keyword evidence="3 5" id="KW-0238">DNA-binding</keyword>
<dbReference type="InterPro" id="IPR002104">
    <property type="entry name" value="Integrase_catalytic"/>
</dbReference>
<protein>
    <submittedName>
        <fullName evidence="8">Integrase arm-type DNA-binding domain-containing protein</fullName>
    </submittedName>
</protein>
<dbReference type="Gene3D" id="1.10.150.130">
    <property type="match status" value="1"/>
</dbReference>
<organism evidence="8">
    <name type="scientific">bacterium 19PA01SH03</name>
    <dbReference type="NCBI Taxonomy" id="2920705"/>
    <lineage>
        <taxon>Bacteria</taxon>
    </lineage>
</organism>
<dbReference type="AlphaFoldDB" id="A0AAU6SP84"/>
<dbReference type="PANTHER" id="PTHR30629:SF2">
    <property type="entry name" value="PROPHAGE INTEGRASE INTS-RELATED"/>
    <property type="match status" value="1"/>
</dbReference>
<name>A0AAU6SP84_UNCXX</name>
<evidence type="ECO:0000256" key="4">
    <source>
        <dbReference type="ARBA" id="ARBA00023172"/>
    </source>
</evidence>
<dbReference type="Gene3D" id="3.30.160.390">
    <property type="entry name" value="Integrase, DNA-binding domain"/>
    <property type="match status" value="1"/>
</dbReference>
<dbReference type="InterPro" id="IPR044068">
    <property type="entry name" value="CB"/>
</dbReference>
<dbReference type="InterPro" id="IPR025166">
    <property type="entry name" value="Integrase_DNA_bind_dom"/>
</dbReference>